<accession>A0A383AY67</accession>
<keyword evidence="1" id="KW-0812">Transmembrane</keyword>
<keyword evidence="1" id="KW-0472">Membrane</keyword>
<gene>
    <name evidence="3" type="ORF">METZ01_LOCUS465019</name>
</gene>
<dbReference type="InterPro" id="IPR046586">
    <property type="entry name" value="DUF6644"/>
</dbReference>
<sequence length="162" mass="18151">EILMQSERLFYYFEQLEYSFIGETIRNSIWMFPVIEAFHLIGLAVLGGSILLGDLRLLGLLFSSKSVQYIINQTTFLTKLGLIILVSTGIPLFLSEAIKCFYSRAFWIKMSALALGLIFLFFIRNPICLSGGDETGKFKIIGCISISLWAIVAGSGRWIGFS</sequence>
<feature type="domain" description="DUF6644" evidence="2">
    <location>
        <begin position="13"/>
        <end position="162"/>
    </location>
</feature>
<name>A0A383AY67_9ZZZZ</name>
<protein>
    <recommendedName>
        <fullName evidence="2">DUF6644 domain-containing protein</fullName>
    </recommendedName>
</protein>
<evidence type="ECO:0000256" key="1">
    <source>
        <dbReference type="SAM" id="Phobius"/>
    </source>
</evidence>
<dbReference type="Pfam" id="PF20349">
    <property type="entry name" value="DUF6644"/>
    <property type="match status" value="1"/>
</dbReference>
<proteinExistence type="predicted"/>
<feature type="transmembrane region" description="Helical" evidence="1">
    <location>
        <begin position="138"/>
        <end position="159"/>
    </location>
</feature>
<evidence type="ECO:0000313" key="3">
    <source>
        <dbReference type="EMBL" id="SVE12165.1"/>
    </source>
</evidence>
<keyword evidence="1" id="KW-1133">Transmembrane helix</keyword>
<dbReference type="AlphaFoldDB" id="A0A383AY67"/>
<evidence type="ECO:0000259" key="2">
    <source>
        <dbReference type="Pfam" id="PF20349"/>
    </source>
</evidence>
<feature type="transmembrane region" description="Helical" evidence="1">
    <location>
        <begin position="106"/>
        <end position="126"/>
    </location>
</feature>
<dbReference type="EMBL" id="UINC01195552">
    <property type="protein sequence ID" value="SVE12165.1"/>
    <property type="molecule type" value="Genomic_DNA"/>
</dbReference>
<feature type="non-terminal residue" evidence="3">
    <location>
        <position position="1"/>
    </location>
</feature>
<feature type="transmembrane region" description="Helical" evidence="1">
    <location>
        <begin position="37"/>
        <end position="55"/>
    </location>
</feature>
<organism evidence="3">
    <name type="scientific">marine metagenome</name>
    <dbReference type="NCBI Taxonomy" id="408172"/>
    <lineage>
        <taxon>unclassified sequences</taxon>
        <taxon>metagenomes</taxon>
        <taxon>ecological metagenomes</taxon>
    </lineage>
</organism>
<feature type="transmembrane region" description="Helical" evidence="1">
    <location>
        <begin position="76"/>
        <end position="94"/>
    </location>
</feature>
<reference evidence="3" key="1">
    <citation type="submission" date="2018-05" db="EMBL/GenBank/DDBJ databases">
        <authorList>
            <person name="Lanie J.A."/>
            <person name="Ng W.-L."/>
            <person name="Kazmierczak K.M."/>
            <person name="Andrzejewski T.M."/>
            <person name="Davidsen T.M."/>
            <person name="Wayne K.J."/>
            <person name="Tettelin H."/>
            <person name="Glass J.I."/>
            <person name="Rusch D."/>
            <person name="Podicherti R."/>
            <person name="Tsui H.-C.T."/>
            <person name="Winkler M.E."/>
        </authorList>
    </citation>
    <scope>NUCLEOTIDE SEQUENCE</scope>
</reference>